<evidence type="ECO:0000313" key="6">
    <source>
        <dbReference type="Proteomes" id="UP000184130"/>
    </source>
</evidence>
<dbReference type="OrthoDB" id="9784036at2"/>
<dbReference type="PANTHER" id="PTHR40841">
    <property type="entry name" value="SIDEROPHORE TRIACETYLFUSARININE C ESTERASE"/>
    <property type="match status" value="1"/>
</dbReference>
<evidence type="ECO:0000256" key="2">
    <source>
        <dbReference type="ARBA" id="ARBA00022801"/>
    </source>
</evidence>
<dbReference type="Pfam" id="PF00756">
    <property type="entry name" value="Esterase"/>
    <property type="match status" value="1"/>
</dbReference>
<accession>A0A1M6RRX7</accession>
<dbReference type="InterPro" id="IPR002044">
    <property type="entry name" value="CBM20"/>
</dbReference>
<feature type="chain" id="PRO_5012884090" description="CBM20 domain-containing protein" evidence="3">
    <location>
        <begin position="20"/>
        <end position="399"/>
    </location>
</feature>
<dbReference type="AlphaFoldDB" id="A0A1M6RRX7"/>
<dbReference type="Proteomes" id="UP000184130">
    <property type="component" value="Unassembled WGS sequence"/>
</dbReference>
<dbReference type="PANTHER" id="PTHR40841:SF2">
    <property type="entry name" value="SIDEROPHORE-DEGRADING ESTERASE (EUROFUNG)"/>
    <property type="match status" value="1"/>
</dbReference>
<dbReference type="InterPro" id="IPR029058">
    <property type="entry name" value="AB_hydrolase_fold"/>
</dbReference>
<organism evidence="5 6">
    <name type="scientific">Xylanibacter ruminicola</name>
    <name type="common">Prevotella ruminicola</name>
    <dbReference type="NCBI Taxonomy" id="839"/>
    <lineage>
        <taxon>Bacteria</taxon>
        <taxon>Pseudomonadati</taxon>
        <taxon>Bacteroidota</taxon>
        <taxon>Bacteroidia</taxon>
        <taxon>Bacteroidales</taxon>
        <taxon>Prevotellaceae</taxon>
        <taxon>Xylanibacter</taxon>
    </lineage>
</organism>
<dbReference type="InterPro" id="IPR052558">
    <property type="entry name" value="Siderophore_Hydrolase_D"/>
</dbReference>
<dbReference type="GO" id="GO:2001070">
    <property type="term" value="F:starch binding"/>
    <property type="evidence" value="ECO:0007669"/>
    <property type="project" value="InterPro"/>
</dbReference>
<gene>
    <name evidence="5" type="ORF">SAMN05216463_10281</name>
</gene>
<feature type="domain" description="CBM20" evidence="4">
    <location>
        <begin position="308"/>
        <end position="355"/>
    </location>
</feature>
<keyword evidence="2" id="KW-0378">Hydrolase</keyword>
<dbReference type="EMBL" id="FRBD01000002">
    <property type="protein sequence ID" value="SHK35134.1"/>
    <property type="molecule type" value="Genomic_DNA"/>
</dbReference>
<dbReference type="Gene3D" id="2.60.40.10">
    <property type="entry name" value="Immunoglobulins"/>
    <property type="match status" value="1"/>
</dbReference>
<evidence type="ECO:0000259" key="4">
    <source>
        <dbReference type="Pfam" id="PF00686"/>
    </source>
</evidence>
<dbReference type="SUPFAM" id="SSF49452">
    <property type="entry name" value="Starch-binding domain-like"/>
    <property type="match status" value="1"/>
</dbReference>
<proteinExistence type="inferred from homology"/>
<dbReference type="RefSeq" id="WP_073204298.1">
    <property type="nucleotide sequence ID" value="NZ_FRBD01000002.1"/>
</dbReference>
<dbReference type="InterPro" id="IPR000801">
    <property type="entry name" value="Esterase-like"/>
</dbReference>
<dbReference type="Gene3D" id="3.40.50.1820">
    <property type="entry name" value="alpha/beta hydrolase"/>
    <property type="match status" value="1"/>
</dbReference>
<evidence type="ECO:0000256" key="1">
    <source>
        <dbReference type="ARBA" id="ARBA00005622"/>
    </source>
</evidence>
<sequence length="399" mass="45740">MKRLITSLSLLLVAVVAMAQQEAKVAELSMKSQFYDFERDILVYTPIGFDKYTATDYDVFYVFDAQERGKFDLVHCLMELGDTYLTNDRGKEFIIVGVISPFMPEIPFGRNTDFLPMPIHEIGKGHFAHEGAYGRSGDLKKFLKQELMPYIEKTFNATGRKIGVGHSLGASFVLDCMITDDLFDDYIALSPNCSYDEFRVASDLEQYPFKSHNEPRFIFAAMGSERARFGEKWHQGWVRASAFLSNKSNFPQNTIVSVKNYPEYDHQAVYLPSLQDALNQYLEYSVSFLPQFVSKETYPIHIELRGEALKGDVYITGNQAELGNWDAKGIKMKHVNDSTCAVDLQLHLPAYFKFTRGDWDHEAFLSNSWPGRNIIIQKPEPKSRIYRLEPEEPWSGENK</sequence>
<keyword evidence="3" id="KW-0732">Signal</keyword>
<dbReference type="InterPro" id="IPR013784">
    <property type="entry name" value="Carb-bd-like_fold"/>
</dbReference>
<dbReference type="GO" id="GO:0016788">
    <property type="term" value="F:hydrolase activity, acting on ester bonds"/>
    <property type="evidence" value="ECO:0007669"/>
    <property type="project" value="TreeGrafter"/>
</dbReference>
<name>A0A1M6RRX7_XYLRU</name>
<evidence type="ECO:0000256" key="3">
    <source>
        <dbReference type="SAM" id="SignalP"/>
    </source>
</evidence>
<evidence type="ECO:0000313" key="5">
    <source>
        <dbReference type="EMBL" id="SHK35134.1"/>
    </source>
</evidence>
<protein>
    <recommendedName>
        <fullName evidence="4">CBM20 domain-containing protein</fullName>
    </recommendedName>
</protein>
<feature type="signal peptide" evidence="3">
    <location>
        <begin position="1"/>
        <end position="19"/>
    </location>
</feature>
<dbReference type="Pfam" id="PF00686">
    <property type="entry name" value="CBM_20"/>
    <property type="match status" value="1"/>
</dbReference>
<reference evidence="5 6" key="1">
    <citation type="submission" date="2016-11" db="EMBL/GenBank/DDBJ databases">
        <authorList>
            <person name="Jaros S."/>
            <person name="Januszkiewicz K."/>
            <person name="Wedrychowicz H."/>
        </authorList>
    </citation>
    <scope>NUCLEOTIDE SEQUENCE [LARGE SCALE GENOMIC DNA]</scope>
    <source>
        <strain evidence="5 6">KHT3</strain>
    </source>
</reference>
<comment type="similarity">
    <text evidence="1">Belongs to the esterase D family.</text>
</comment>
<dbReference type="InterPro" id="IPR013783">
    <property type="entry name" value="Ig-like_fold"/>
</dbReference>
<dbReference type="SUPFAM" id="SSF53474">
    <property type="entry name" value="alpha/beta-Hydrolases"/>
    <property type="match status" value="1"/>
</dbReference>